<dbReference type="SUPFAM" id="SSF69318">
    <property type="entry name" value="Integrin alpha N-terminal domain"/>
    <property type="match status" value="1"/>
</dbReference>
<keyword evidence="1" id="KW-0732">Signal</keyword>
<evidence type="ECO:0000256" key="1">
    <source>
        <dbReference type="ARBA" id="ARBA00022729"/>
    </source>
</evidence>
<evidence type="ECO:0000313" key="2">
    <source>
        <dbReference type="EMBL" id="KIL35341.1"/>
    </source>
</evidence>
<dbReference type="Proteomes" id="UP000031967">
    <property type="component" value="Unassembled WGS sequence"/>
</dbReference>
<dbReference type="Pfam" id="PF13517">
    <property type="entry name" value="FG-GAP_3"/>
    <property type="match status" value="1"/>
</dbReference>
<protein>
    <recommendedName>
        <fullName evidence="4">VCBS repeat-containing protein</fullName>
    </recommendedName>
</protein>
<keyword evidence="3" id="KW-1185">Reference proteome</keyword>
<dbReference type="EMBL" id="JXAK01000126">
    <property type="protein sequence ID" value="KIL35341.1"/>
    <property type="molecule type" value="Genomic_DNA"/>
</dbReference>
<dbReference type="InterPro" id="IPR013517">
    <property type="entry name" value="FG-GAP"/>
</dbReference>
<evidence type="ECO:0008006" key="4">
    <source>
        <dbReference type="Google" id="ProtNLM"/>
    </source>
</evidence>
<accession>A0ABR5A2R7</accession>
<proteinExistence type="predicted"/>
<evidence type="ECO:0000313" key="3">
    <source>
        <dbReference type="Proteomes" id="UP000031967"/>
    </source>
</evidence>
<name>A0ABR5A2R7_9BACL</name>
<dbReference type="InterPro" id="IPR028994">
    <property type="entry name" value="Integrin_alpha_N"/>
</dbReference>
<dbReference type="RefSeq" id="WP_041052773.1">
    <property type="nucleotide sequence ID" value="NZ_JXAK01000126.1"/>
</dbReference>
<dbReference type="Gene3D" id="2.130.10.130">
    <property type="entry name" value="Integrin alpha, N-terminal"/>
    <property type="match status" value="1"/>
</dbReference>
<reference evidence="2 3" key="1">
    <citation type="submission" date="2014-12" db="EMBL/GenBank/DDBJ databases">
        <title>Draft genome sequence of Paenibacillus kamchatkensis strain B-2647.</title>
        <authorList>
            <person name="Karlyshev A.V."/>
            <person name="Kudryashova E.B."/>
        </authorList>
    </citation>
    <scope>NUCLEOTIDE SEQUENCE [LARGE SCALE GENOMIC DNA]</scope>
    <source>
        <strain evidence="2 3">VKM B-2647</strain>
    </source>
</reference>
<comment type="caution">
    <text evidence="2">The sequence shown here is derived from an EMBL/GenBank/DDBJ whole genome shotgun (WGS) entry which is preliminary data.</text>
</comment>
<feature type="non-terminal residue" evidence="2">
    <location>
        <position position="1"/>
    </location>
</feature>
<sequence>IPDLVVGDGDGRVWLYRGLDRSAPLRFAAGVELLQIPARFAAPALRDMNGDGRLDLVIGNNEGDLLVYVQDAPTAQAAPGTAPLPHFTAKGPLSGETLNQMGTPALVGGHNSAPVWFDINHDGKDDLVVGQLEFGLPYAIDDPAFPFRAQLDDFIQYAKTNGLEIYPHLFVHNFNTSDAERQEFALHKQAFERLGLPWGNTGTNQHTWRINIPDRQQTLRNEADEGLWFNFGFKPSHVPDDPRLGYEYMWGLPFLMQPESGAPAAKGPMLLYTPSPVLRLGSYSTEDIFRSFVAQDMPIIYFEHIEPFFPSRTNELREFAAYFDKLRTEHDYNFVSEPQMARSFLTALTARVTVERSWAAFLQDKLKDLLLGTKNGPHLSLRLKPDFSGVPSQAGVYRTALGVSVERGERLALYRVGTGDADIYDERDGKLFVGLDRPVTLGVHPSPDRLHLLRSNVPVTIERSGGSGARAGAAGGAAWTLHLNDAGMQQIKLYSPQPVDVQAADAGAQLDIQRDDEAHTVTVTHYGPAVTVRVAPR</sequence>
<organism evidence="2 3">
    <name type="scientific">Gordoniibacillus kamchatkensis</name>
    <dbReference type="NCBI Taxonomy" id="1590651"/>
    <lineage>
        <taxon>Bacteria</taxon>
        <taxon>Bacillati</taxon>
        <taxon>Bacillota</taxon>
        <taxon>Bacilli</taxon>
        <taxon>Bacillales</taxon>
        <taxon>Paenibacillaceae</taxon>
        <taxon>Gordoniibacillus</taxon>
    </lineage>
</organism>
<gene>
    <name evidence="2" type="ORF">SD70_32230</name>
</gene>